<accession>A0A0R3SXJ2</accession>
<sequence>MPSPPQWSYLLDKDNPVKRRRISHVQSIEWYSPTSFHTTGSTRHALSRRSDLRSRHSFHSSPKISHFHTNEDPIVLINDSSEDDSSLDVVPNISMVESDCSDVHIEECVNNGDKRGSRVWDNQVVDIIDDEIAEEVGNAFSVAVSENSDEDVVVSNAIFSTKLDKDITNKKVDSFIAESEIDPQVTVILELPSKKELRTRTSSRLATLLKRLESEKVIRRHKRSKKSGRGVQKNLPCTGNRYRPPSEKKSINSSGYFSSDVCFVSGLFHKQRALLKKYLHELAITGRNQVEGQQIANHLIPDDLPLDVLHLENLTPVTAYD</sequence>
<dbReference type="WBParaSite" id="HDID_0001047001-mRNA-1">
    <property type="protein sequence ID" value="HDID_0001047001-mRNA-1"/>
    <property type="gene ID" value="HDID_0001047001"/>
</dbReference>
<name>A0A0R3SXJ2_HYMDI</name>
<protein>
    <submittedName>
        <fullName evidence="2 4">Uncharacterized protein</fullName>
    </submittedName>
</protein>
<feature type="region of interest" description="Disordered" evidence="1">
    <location>
        <begin position="220"/>
        <end position="251"/>
    </location>
</feature>
<proteinExistence type="predicted"/>
<reference evidence="4" key="1">
    <citation type="submission" date="2017-02" db="UniProtKB">
        <authorList>
            <consortium name="WormBaseParasite"/>
        </authorList>
    </citation>
    <scope>IDENTIFICATION</scope>
</reference>
<evidence type="ECO:0000313" key="2">
    <source>
        <dbReference type="EMBL" id="VDL63385.1"/>
    </source>
</evidence>
<dbReference type="EMBL" id="UYSG01011703">
    <property type="protein sequence ID" value="VDL63385.1"/>
    <property type="molecule type" value="Genomic_DNA"/>
</dbReference>
<evidence type="ECO:0000256" key="1">
    <source>
        <dbReference type="SAM" id="MobiDB-lite"/>
    </source>
</evidence>
<dbReference type="AlphaFoldDB" id="A0A0R3SXJ2"/>
<evidence type="ECO:0000313" key="4">
    <source>
        <dbReference type="WBParaSite" id="HDID_0001047001-mRNA-1"/>
    </source>
</evidence>
<organism evidence="4">
    <name type="scientific">Hymenolepis diminuta</name>
    <name type="common">Rat tapeworm</name>
    <dbReference type="NCBI Taxonomy" id="6216"/>
    <lineage>
        <taxon>Eukaryota</taxon>
        <taxon>Metazoa</taxon>
        <taxon>Spiralia</taxon>
        <taxon>Lophotrochozoa</taxon>
        <taxon>Platyhelminthes</taxon>
        <taxon>Cestoda</taxon>
        <taxon>Eucestoda</taxon>
        <taxon>Cyclophyllidea</taxon>
        <taxon>Hymenolepididae</taxon>
        <taxon>Hymenolepis</taxon>
    </lineage>
</organism>
<dbReference type="Proteomes" id="UP000274504">
    <property type="component" value="Unassembled WGS sequence"/>
</dbReference>
<evidence type="ECO:0000313" key="3">
    <source>
        <dbReference type="Proteomes" id="UP000274504"/>
    </source>
</evidence>
<dbReference type="STRING" id="6216.A0A0R3SXJ2"/>
<reference evidence="2 3" key="2">
    <citation type="submission" date="2018-11" db="EMBL/GenBank/DDBJ databases">
        <authorList>
            <consortium name="Pathogen Informatics"/>
        </authorList>
    </citation>
    <scope>NUCLEOTIDE SEQUENCE [LARGE SCALE GENOMIC DNA]</scope>
</reference>
<gene>
    <name evidence="2" type="ORF">HDID_LOCUS10468</name>
</gene>